<evidence type="ECO:0000313" key="1">
    <source>
        <dbReference type="Proteomes" id="UP000694864"/>
    </source>
</evidence>
<protein>
    <submittedName>
        <fullName evidence="2">Uncharacterized protein LOC104706150 isoform X2</fullName>
    </submittedName>
</protein>
<reference evidence="2" key="2">
    <citation type="submission" date="2025-08" db="UniProtKB">
        <authorList>
            <consortium name="RefSeq"/>
        </authorList>
    </citation>
    <scope>IDENTIFICATION</scope>
    <source>
        <tissue evidence="2">Leaf</tissue>
    </source>
</reference>
<proteinExistence type="predicted"/>
<name>A0ABM0T434_CAMSA</name>
<accession>A0ABM0T434</accession>
<evidence type="ECO:0000313" key="2">
    <source>
        <dbReference type="RefSeq" id="XP_010420601.1"/>
    </source>
</evidence>
<dbReference type="GeneID" id="104706150"/>
<dbReference type="Proteomes" id="UP000694864">
    <property type="component" value="Chromosome 8"/>
</dbReference>
<organism evidence="1 2">
    <name type="scientific">Camelina sativa</name>
    <name type="common">False flax</name>
    <name type="synonym">Myagrum sativum</name>
    <dbReference type="NCBI Taxonomy" id="90675"/>
    <lineage>
        <taxon>Eukaryota</taxon>
        <taxon>Viridiplantae</taxon>
        <taxon>Streptophyta</taxon>
        <taxon>Embryophyta</taxon>
        <taxon>Tracheophyta</taxon>
        <taxon>Spermatophyta</taxon>
        <taxon>Magnoliopsida</taxon>
        <taxon>eudicotyledons</taxon>
        <taxon>Gunneridae</taxon>
        <taxon>Pentapetalae</taxon>
        <taxon>rosids</taxon>
        <taxon>malvids</taxon>
        <taxon>Brassicales</taxon>
        <taxon>Brassicaceae</taxon>
        <taxon>Camelineae</taxon>
        <taxon>Camelina</taxon>
    </lineage>
</organism>
<dbReference type="RefSeq" id="XP_010420601.1">
    <property type="nucleotide sequence ID" value="XM_010422299.1"/>
</dbReference>
<gene>
    <name evidence="2" type="primary">LOC104706150</name>
</gene>
<keyword evidence="1" id="KW-1185">Reference proteome</keyword>
<sequence>MMVERGKVIRPPSPIDQFLADATRDDKVSSPSTRNMLISRFLLFSQFTASVCYPLFGTTMNIPVLLYPSRLCTRWTRYANRDFSVIGYDTPVTYNRDKLVQPVMLFIYNRKSTRSKRVGQLPSQVLHASRIDERLDTSLLVGASLALSYRRSFPAEEEACCRAFTGCSVRPLCLCLYRVLEVLIPLGQSVLGFQDSRLVQRVTTLFRDLWRMHGIQTPRSFLCNVCGNGYQGG</sequence>
<reference evidence="1" key="1">
    <citation type="journal article" date="2014" name="Nat. Commun.">
        <title>The emerging biofuel crop Camelina sativa retains a highly undifferentiated hexaploid genome structure.</title>
        <authorList>
            <person name="Kagale S."/>
            <person name="Koh C."/>
            <person name="Nixon J."/>
            <person name="Bollina V."/>
            <person name="Clarke W.E."/>
            <person name="Tuteja R."/>
            <person name="Spillane C."/>
            <person name="Robinson S.J."/>
            <person name="Links M.G."/>
            <person name="Clarke C."/>
            <person name="Higgins E.E."/>
            <person name="Huebert T."/>
            <person name="Sharpe A.G."/>
            <person name="Parkin I.A."/>
        </authorList>
    </citation>
    <scope>NUCLEOTIDE SEQUENCE [LARGE SCALE GENOMIC DNA]</scope>
    <source>
        <strain evidence="1">cv. DH55</strain>
    </source>
</reference>